<proteinExistence type="predicted"/>
<sequence length="265" mass="29492">MQHAIINAMKCMKAIKDRIARPVYQLANHLNQPPYPHGTTHQSASRNVAFNQISPGTANLKSSLTDQDNSVAKQLKHNFKTEENTYPKAYTNSGTLGQDFIESFERTGSSRFLKSTVPVSKLVSISKENQEEFSATNIIQNNGGTRRQPTKENHGEQLLSRVSKNGDKRYRTTGTVDILRLVFTSSTTKPAATTSRNIIPKKKQNYIVATSQNDFTALHQLIPNFLRNNQQLVTLNNPDASVAKQNDVAQDTPALLPTVDPTNSW</sequence>
<protein>
    <submittedName>
        <fullName evidence="2">Pentatricopeptide repeat-containing protein chloroplastic-like</fullName>
    </submittedName>
</protein>
<accession>A0A2Z7AAI7</accession>
<evidence type="ECO:0000313" key="2">
    <source>
        <dbReference type="EMBL" id="KZV18683.1"/>
    </source>
</evidence>
<dbReference type="EMBL" id="KV017251">
    <property type="protein sequence ID" value="KZV18683.1"/>
    <property type="molecule type" value="Genomic_DNA"/>
</dbReference>
<reference evidence="2 3" key="1">
    <citation type="journal article" date="2015" name="Proc. Natl. Acad. Sci. U.S.A.">
        <title>The resurrection genome of Boea hygrometrica: A blueprint for survival of dehydration.</title>
        <authorList>
            <person name="Xiao L."/>
            <person name="Yang G."/>
            <person name="Zhang L."/>
            <person name="Yang X."/>
            <person name="Zhao S."/>
            <person name="Ji Z."/>
            <person name="Zhou Q."/>
            <person name="Hu M."/>
            <person name="Wang Y."/>
            <person name="Chen M."/>
            <person name="Xu Y."/>
            <person name="Jin H."/>
            <person name="Xiao X."/>
            <person name="Hu G."/>
            <person name="Bao F."/>
            <person name="Hu Y."/>
            <person name="Wan P."/>
            <person name="Li L."/>
            <person name="Deng X."/>
            <person name="Kuang T."/>
            <person name="Xiang C."/>
            <person name="Zhu J.K."/>
            <person name="Oliver M.J."/>
            <person name="He Y."/>
        </authorList>
    </citation>
    <scope>NUCLEOTIDE SEQUENCE [LARGE SCALE GENOMIC DNA]</scope>
    <source>
        <strain evidence="3">cv. XS01</strain>
    </source>
</reference>
<feature type="region of interest" description="Disordered" evidence="1">
    <location>
        <begin position="246"/>
        <end position="265"/>
    </location>
</feature>
<gene>
    <name evidence="2" type="ORF">F511_05756</name>
</gene>
<organism evidence="2 3">
    <name type="scientific">Dorcoceras hygrometricum</name>
    <dbReference type="NCBI Taxonomy" id="472368"/>
    <lineage>
        <taxon>Eukaryota</taxon>
        <taxon>Viridiplantae</taxon>
        <taxon>Streptophyta</taxon>
        <taxon>Embryophyta</taxon>
        <taxon>Tracheophyta</taxon>
        <taxon>Spermatophyta</taxon>
        <taxon>Magnoliopsida</taxon>
        <taxon>eudicotyledons</taxon>
        <taxon>Gunneridae</taxon>
        <taxon>Pentapetalae</taxon>
        <taxon>asterids</taxon>
        <taxon>lamiids</taxon>
        <taxon>Lamiales</taxon>
        <taxon>Gesneriaceae</taxon>
        <taxon>Didymocarpoideae</taxon>
        <taxon>Trichosporeae</taxon>
        <taxon>Loxocarpinae</taxon>
        <taxon>Dorcoceras</taxon>
    </lineage>
</organism>
<dbReference type="AlphaFoldDB" id="A0A2Z7AAI7"/>
<dbReference type="Proteomes" id="UP000250235">
    <property type="component" value="Unassembled WGS sequence"/>
</dbReference>
<keyword evidence="3" id="KW-1185">Reference proteome</keyword>
<name>A0A2Z7AAI7_9LAMI</name>
<evidence type="ECO:0000256" key="1">
    <source>
        <dbReference type="SAM" id="MobiDB-lite"/>
    </source>
</evidence>
<evidence type="ECO:0000313" key="3">
    <source>
        <dbReference type="Proteomes" id="UP000250235"/>
    </source>
</evidence>